<evidence type="ECO:0000313" key="3">
    <source>
        <dbReference type="Proteomes" id="UP000717328"/>
    </source>
</evidence>
<feature type="compositionally biased region" description="Polar residues" evidence="1">
    <location>
        <begin position="22"/>
        <end position="41"/>
    </location>
</feature>
<comment type="caution">
    <text evidence="2">The sequence shown here is derived from an EMBL/GenBank/DDBJ whole genome shotgun (WGS) entry which is preliminary data.</text>
</comment>
<feature type="compositionally biased region" description="Polar residues" evidence="1">
    <location>
        <begin position="53"/>
        <end position="62"/>
    </location>
</feature>
<dbReference type="OrthoDB" id="3362851at2759"/>
<feature type="region of interest" description="Disordered" evidence="1">
    <location>
        <begin position="289"/>
        <end position="375"/>
    </location>
</feature>
<reference evidence="2" key="2">
    <citation type="submission" date="2021-10" db="EMBL/GenBank/DDBJ databases">
        <title>Phylogenomics reveals ancestral predisposition of the termite-cultivated fungus Termitomyces towards a domesticated lifestyle.</title>
        <authorList>
            <person name="Auxier B."/>
            <person name="Grum-Grzhimaylo A."/>
            <person name="Cardenas M.E."/>
            <person name="Lodge J.D."/>
            <person name="Laessoe T."/>
            <person name="Pedersen O."/>
            <person name="Smith M.E."/>
            <person name="Kuyper T.W."/>
            <person name="Franco-Molano E.A."/>
            <person name="Baroni T.J."/>
            <person name="Aanen D.K."/>
        </authorList>
    </citation>
    <scope>NUCLEOTIDE SEQUENCE</scope>
    <source>
        <strain evidence="2">D49</strain>
    </source>
</reference>
<keyword evidence="3" id="KW-1185">Reference proteome</keyword>
<reference evidence="2" key="1">
    <citation type="submission" date="2021-02" db="EMBL/GenBank/DDBJ databases">
        <authorList>
            <person name="Nieuwenhuis M."/>
            <person name="Van De Peppel L.J.J."/>
        </authorList>
    </citation>
    <scope>NUCLEOTIDE SEQUENCE</scope>
    <source>
        <strain evidence="2">D49</strain>
    </source>
</reference>
<name>A0A9P7GKJ3_9AGAR</name>
<organism evidence="2 3">
    <name type="scientific">Sphagnurus paluster</name>
    <dbReference type="NCBI Taxonomy" id="117069"/>
    <lineage>
        <taxon>Eukaryota</taxon>
        <taxon>Fungi</taxon>
        <taxon>Dikarya</taxon>
        <taxon>Basidiomycota</taxon>
        <taxon>Agaricomycotina</taxon>
        <taxon>Agaricomycetes</taxon>
        <taxon>Agaricomycetidae</taxon>
        <taxon>Agaricales</taxon>
        <taxon>Tricholomatineae</taxon>
        <taxon>Lyophyllaceae</taxon>
        <taxon>Sphagnurus</taxon>
    </lineage>
</organism>
<dbReference type="AlphaFoldDB" id="A0A9P7GKJ3"/>
<dbReference type="Proteomes" id="UP000717328">
    <property type="component" value="Unassembled WGS sequence"/>
</dbReference>
<accession>A0A9P7GKJ3</accession>
<feature type="compositionally biased region" description="Low complexity" evidence="1">
    <location>
        <begin position="63"/>
        <end position="72"/>
    </location>
</feature>
<feature type="compositionally biased region" description="Basic residues" evidence="1">
    <location>
        <begin position="109"/>
        <end position="118"/>
    </location>
</feature>
<sequence length="375" mass="40343">MDPPRPLAGPSSARGSARGGVTPSSSDPGHPGSASQPSLPSIRQLHPYLPPSALSQHATGEASSYMYSTSSSLAPQPAPSEQSVLGVRKGSEVFGVESEADDGEESRGPPKKKRHRSLVHPAHAGASNQDVNGILLNPCRPRFVAGVSRDLTSYYSEKYVTRAEFDELKARYNELSEQVQRLQAATTQLPYFHIGVPPAPGATTEALSTFGSAGPLQYQPMMPPSQPYHLNTQSQGPQRYIKPEEAQTLSRHHQNAGKAILLLFTRVHHIAISSGAAVKKLPRADARTGAASAHRISGSRRPSSSYYRDDPTTPNPPTVTGTLSDLYIDNSASSQTNSGMQMQPSPRRFLDSSLATGPSPRDEDRAPLIHFSRDR</sequence>
<evidence type="ECO:0000313" key="2">
    <source>
        <dbReference type="EMBL" id="KAG5651469.1"/>
    </source>
</evidence>
<dbReference type="EMBL" id="JABCKI010000238">
    <property type="protein sequence ID" value="KAG5651469.1"/>
    <property type="molecule type" value="Genomic_DNA"/>
</dbReference>
<gene>
    <name evidence="2" type="ORF">H0H81_008527</name>
</gene>
<proteinExistence type="predicted"/>
<feature type="region of interest" description="Disordered" evidence="1">
    <location>
        <begin position="1"/>
        <end position="124"/>
    </location>
</feature>
<feature type="compositionally biased region" description="Polar residues" evidence="1">
    <location>
        <begin position="330"/>
        <end position="344"/>
    </location>
</feature>
<protein>
    <submittedName>
        <fullName evidence="2">Uncharacterized protein</fullName>
    </submittedName>
</protein>
<feature type="compositionally biased region" description="Low complexity" evidence="1">
    <location>
        <begin position="8"/>
        <end position="20"/>
    </location>
</feature>
<feature type="compositionally biased region" description="Basic and acidic residues" evidence="1">
    <location>
        <begin position="360"/>
        <end position="375"/>
    </location>
</feature>
<evidence type="ECO:0000256" key="1">
    <source>
        <dbReference type="SAM" id="MobiDB-lite"/>
    </source>
</evidence>